<dbReference type="SMART" id="SM00490">
    <property type="entry name" value="HELICc"/>
    <property type="match status" value="1"/>
</dbReference>
<dbReference type="GO" id="GO:0003723">
    <property type="term" value="F:RNA binding"/>
    <property type="evidence" value="ECO:0007669"/>
    <property type="project" value="UniProtKB-KW"/>
</dbReference>
<dbReference type="Pfam" id="PF00636">
    <property type="entry name" value="Ribonuclease_3"/>
    <property type="match status" value="2"/>
</dbReference>
<evidence type="ECO:0000259" key="13">
    <source>
        <dbReference type="PROSITE" id="PS51194"/>
    </source>
</evidence>
<feature type="domain" description="RNase III" evidence="11">
    <location>
        <begin position="1046"/>
        <end position="1177"/>
    </location>
</feature>
<dbReference type="CDD" id="cd00593">
    <property type="entry name" value="RIBOc"/>
    <property type="match status" value="2"/>
</dbReference>
<evidence type="ECO:0000256" key="1">
    <source>
        <dbReference type="ARBA" id="ARBA00020797"/>
    </source>
</evidence>
<feature type="domain" description="Helicase ATP-binding" evidence="12">
    <location>
        <begin position="104"/>
        <end position="286"/>
    </location>
</feature>
<dbReference type="PROSITE" id="PS00517">
    <property type="entry name" value="RNASE_3_1"/>
    <property type="match status" value="1"/>
</dbReference>
<keyword evidence="5" id="KW-0347">Helicase</keyword>
<dbReference type="InterPro" id="IPR001650">
    <property type="entry name" value="Helicase_C-like"/>
</dbReference>
<evidence type="ECO:0000256" key="5">
    <source>
        <dbReference type="ARBA" id="ARBA00022806"/>
    </source>
</evidence>
<evidence type="ECO:0000259" key="11">
    <source>
        <dbReference type="PROSITE" id="PS50142"/>
    </source>
</evidence>
<dbReference type="InterPro" id="IPR014001">
    <property type="entry name" value="Helicase_ATP-bd"/>
</dbReference>
<dbReference type="Pfam" id="PF03368">
    <property type="entry name" value="Dicer_dimer"/>
    <property type="match status" value="1"/>
</dbReference>
<feature type="compositionally biased region" description="Acidic residues" evidence="10">
    <location>
        <begin position="23"/>
        <end position="37"/>
    </location>
</feature>
<protein>
    <recommendedName>
        <fullName evidence="1">Dicer-like protein 1</fullName>
    </recommendedName>
</protein>
<keyword evidence="4" id="KW-0378">Hydrolase</keyword>
<dbReference type="GO" id="GO:0050688">
    <property type="term" value="P:regulation of defense response to virus"/>
    <property type="evidence" value="ECO:0007669"/>
    <property type="project" value="UniProtKB-KW"/>
</dbReference>
<evidence type="ECO:0000313" key="14">
    <source>
        <dbReference type="EMBL" id="ETN41924.1"/>
    </source>
</evidence>
<dbReference type="GO" id="GO:0005634">
    <property type="term" value="C:nucleus"/>
    <property type="evidence" value="ECO:0007669"/>
    <property type="project" value="TreeGrafter"/>
</dbReference>
<evidence type="ECO:0000256" key="6">
    <source>
        <dbReference type="ARBA" id="ARBA00022840"/>
    </source>
</evidence>
<dbReference type="Gene3D" id="3.40.50.300">
    <property type="entry name" value="P-loop containing nucleotide triphosphate hydrolases"/>
    <property type="match status" value="2"/>
</dbReference>
<feature type="domain" description="RNase III" evidence="11">
    <location>
        <begin position="1231"/>
        <end position="1381"/>
    </location>
</feature>
<dbReference type="InterPro" id="IPR005034">
    <property type="entry name" value="Dicer_dimerisation"/>
</dbReference>
<keyword evidence="2" id="KW-0930">Antiviral protein</keyword>
<dbReference type="SMART" id="SM00487">
    <property type="entry name" value="DEXDc"/>
    <property type="match status" value="1"/>
</dbReference>
<dbReference type="InterPro" id="IPR036389">
    <property type="entry name" value="RNase_III_sf"/>
</dbReference>
<dbReference type="HOGENOM" id="CLU_000907_4_3_1"/>
<dbReference type="GO" id="GO:0005737">
    <property type="term" value="C:cytoplasm"/>
    <property type="evidence" value="ECO:0007669"/>
    <property type="project" value="TreeGrafter"/>
</dbReference>
<accession>W2S1V3</accession>
<sequence length="1521" mass="172687">MASSESSLGGELAHSLFGTALEDQSDESELSADEDVIDISSIGIPSRDDPEQEEARRRAHDEQMQKLTALRTAERCEYETTPASKIKFETQRLVDKAREYQQELFERAKDENIIAVLDTGMGKTLIAALLVRHVLEQQITETDAGKPRKHVVFLANSVPLVHQQARFLARNLPDPVQALTGQDNIDMWNREEWLQVLEKQSVIVCTPAILDQALFRNFIRMESLALVIFDEAHHCKRNHPYSRIIRDHFLKMNAQLQRPRLFSMTASPVDSKREISATIAELEELLHSKLVTVPDASLMDFAYKPVDQIWEYGHQGHVIPTDLYLSLASLGQVLPEIRSDLDAALQISSHLGTWFTDRLLWHRFGTDNAVRLLYGKFERSEKYTHMMDSEREAVRERFFAAPGLVQQKSVIVLRLALPVMSPKVMMLYDKLDALFTENKSARAMVFVEQRWTAVLLADAFKALGTHHLHAGYFTGSGTSGSEVVSALRQEQTMTRFNAGVLNILFTTSVGEEGIDIPLCNAVVRFDPNRKTIQYIQSRGRARMKDSIYAHMIEEHNFNQRANMEHFIESAAYLKAFCQQLPPDRLLGRGTKLAQILAKESSYRSFRTSNGAVCNFNNCLLVLSRYAKSLCHVGATMSEVYEEVIEESLGKENMYQYTVRLPVVGESIIKGAHGERRPNKILAKRSAAFNCVFKLRAAQLLDENLDSKFKRVRRVEHRMAVNDKKDPYEMVSKPGIWERGLGDTPSTLNAAVIEMQSHGHLHHALAPMVLLTRERLPEFPAFPIYLESGVPTDVVVTNIAQALEVDDICLHTLTCYTMHAIFEDVFNKVYKNDATRLGYWLAPRRAQSTVASSLESLVDITQMQTALTSRETWTPGTNPSKWCHRFLVDPLSGKHHYFTEDIVAGMSIFDAEPKEFLPSEGKKRLSASVINFTDSHWNLKQKEALAPIWDRDQPVISAELLTVRRNFLDKPTEQELKRPKCWIAPQPLELARLSVDAARTALAWPSILHRLESYLIVLEGFDTIGLRGIPSVLALEACTKDANSDDQEARTHSTRARGMGKNYERLEFIGDSLLKMTSTISVYNRTTGKEGDMHDRRKNILCNANMHNVSTQKLHFYRYIRTTGFDRATWYPEHLVLLKGRGANGQPVKHEKKTHDLGKKTIADVSESTIGACIMATKHLPLESRFNLGIRAITTLTDSDDHRISEWRDFAMQHSYQDWQLQTSDPLANEIAGQVASKIGYKFRYPRLARSAFTHPSHMHEPVPDYQRLEFLGDACFDWVAIWWLFDNNPDGSPEWLTEHKMAMVSNQFLAALAVMLGFDRLFRVYNIKLMNAVFEYAEEMRQLRQEYPDAPDFWRKGQKPVPKALADQVEATIGAMLVDSKFDFAPIEKFFFDHVEPYFRDIALYDGFANRHPTSLLHKTIQGDYACSGSRIDIRHPSGLVIDEDGLDELPEDQKITASVFVHNQCIGFAEGTSSRYAKVKASAKALRVLDGMSRAEFREMYGCSCGANGRDVDVEVEDVQ</sequence>
<evidence type="ECO:0000256" key="4">
    <source>
        <dbReference type="ARBA" id="ARBA00022801"/>
    </source>
</evidence>
<keyword evidence="15" id="KW-1185">Reference proteome</keyword>
<dbReference type="GeneID" id="19971202"/>
<name>W2S1V3_CYPE1</name>
<organism evidence="14 15">
    <name type="scientific">Cyphellophora europaea (strain CBS 101466)</name>
    <name type="common">Phialophora europaea</name>
    <dbReference type="NCBI Taxonomy" id="1220924"/>
    <lineage>
        <taxon>Eukaryota</taxon>
        <taxon>Fungi</taxon>
        <taxon>Dikarya</taxon>
        <taxon>Ascomycota</taxon>
        <taxon>Pezizomycotina</taxon>
        <taxon>Eurotiomycetes</taxon>
        <taxon>Chaetothyriomycetidae</taxon>
        <taxon>Chaetothyriales</taxon>
        <taxon>Cyphellophoraceae</taxon>
        <taxon>Cyphellophora</taxon>
    </lineage>
</organism>
<evidence type="ECO:0000256" key="3">
    <source>
        <dbReference type="ARBA" id="ARBA00022741"/>
    </source>
</evidence>
<dbReference type="PROSITE" id="PS51192">
    <property type="entry name" value="HELICASE_ATP_BIND_1"/>
    <property type="match status" value="1"/>
</dbReference>
<feature type="region of interest" description="Disordered" evidence="10">
    <location>
        <begin position="18"/>
        <end position="63"/>
    </location>
</feature>
<dbReference type="GO" id="GO:0030422">
    <property type="term" value="P:siRNA processing"/>
    <property type="evidence" value="ECO:0007669"/>
    <property type="project" value="TreeGrafter"/>
</dbReference>
<dbReference type="GO" id="GO:0051607">
    <property type="term" value="P:defense response to virus"/>
    <property type="evidence" value="ECO:0007669"/>
    <property type="project" value="UniProtKB-KW"/>
</dbReference>
<evidence type="ECO:0000256" key="2">
    <source>
        <dbReference type="ARBA" id="ARBA00022721"/>
    </source>
</evidence>
<dbReference type="EMBL" id="KB822719">
    <property type="protein sequence ID" value="ETN41924.1"/>
    <property type="molecule type" value="Genomic_DNA"/>
</dbReference>
<dbReference type="SUPFAM" id="SSF69065">
    <property type="entry name" value="RNase III domain-like"/>
    <property type="match status" value="2"/>
</dbReference>
<dbReference type="InterPro" id="IPR056755">
    <property type="entry name" value="DSRM_2"/>
</dbReference>
<dbReference type="Pfam" id="PF24995">
    <property type="entry name" value="DSRM_2"/>
    <property type="match status" value="1"/>
</dbReference>
<dbReference type="GO" id="GO:0004386">
    <property type="term" value="F:helicase activity"/>
    <property type="evidence" value="ECO:0007669"/>
    <property type="project" value="UniProtKB-KW"/>
</dbReference>
<feature type="compositionally biased region" description="Basic and acidic residues" evidence="10">
    <location>
        <begin position="46"/>
        <end position="63"/>
    </location>
</feature>
<dbReference type="PANTHER" id="PTHR14950">
    <property type="entry name" value="DICER-RELATED"/>
    <property type="match status" value="1"/>
</dbReference>
<evidence type="ECO:0000256" key="8">
    <source>
        <dbReference type="ARBA" id="ARBA00023118"/>
    </source>
</evidence>
<dbReference type="InterPro" id="IPR027417">
    <property type="entry name" value="P-loop_NTPase"/>
</dbReference>
<evidence type="ECO:0000256" key="9">
    <source>
        <dbReference type="ARBA" id="ARBA00025403"/>
    </source>
</evidence>
<dbReference type="GO" id="GO:0004525">
    <property type="term" value="F:ribonuclease III activity"/>
    <property type="evidence" value="ECO:0007669"/>
    <property type="project" value="InterPro"/>
</dbReference>
<reference evidence="14 15" key="1">
    <citation type="submission" date="2013-03" db="EMBL/GenBank/DDBJ databases">
        <title>The Genome Sequence of Phialophora europaea CBS 101466.</title>
        <authorList>
            <consortium name="The Broad Institute Genomics Platform"/>
            <person name="Cuomo C."/>
            <person name="de Hoog S."/>
            <person name="Gorbushina A."/>
            <person name="Walker B."/>
            <person name="Young S.K."/>
            <person name="Zeng Q."/>
            <person name="Gargeya S."/>
            <person name="Fitzgerald M."/>
            <person name="Haas B."/>
            <person name="Abouelleil A."/>
            <person name="Allen A.W."/>
            <person name="Alvarado L."/>
            <person name="Arachchi H.M."/>
            <person name="Berlin A.M."/>
            <person name="Chapman S.B."/>
            <person name="Gainer-Dewar J."/>
            <person name="Goldberg J."/>
            <person name="Griggs A."/>
            <person name="Gujja S."/>
            <person name="Hansen M."/>
            <person name="Howarth C."/>
            <person name="Imamovic A."/>
            <person name="Ireland A."/>
            <person name="Larimer J."/>
            <person name="McCowan C."/>
            <person name="Murphy C."/>
            <person name="Pearson M."/>
            <person name="Poon T.W."/>
            <person name="Priest M."/>
            <person name="Roberts A."/>
            <person name="Saif S."/>
            <person name="Shea T."/>
            <person name="Sisk P."/>
            <person name="Sykes S."/>
            <person name="Wortman J."/>
            <person name="Nusbaum C."/>
            <person name="Birren B."/>
        </authorList>
    </citation>
    <scope>NUCLEOTIDE SEQUENCE [LARGE SCALE GENOMIC DNA]</scope>
    <source>
        <strain evidence="14 15">CBS 101466</strain>
    </source>
</reference>
<dbReference type="CDD" id="cd18034">
    <property type="entry name" value="DEXHc_dicer"/>
    <property type="match status" value="1"/>
</dbReference>
<dbReference type="InParanoid" id="W2S1V3"/>
<keyword evidence="3" id="KW-0547">Nucleotide-binding</keyword>
<dbReference type="STRING" id="1220924.W2S1V3"/>
<dbReference type="VEuPathDB" id="FungiDB:HMPREF1541_03863"/>
<dbReference type="PROSITE" id="PS51194">
    <property type="entry name" value="HELICASE_CTER"/>
    <property type="match status" value="1"/>
</dbReference>
<dbReference type="Gene3D" id="3.30.160.380">
    <property type="entry name" value="Dicer dimerisation domain"/>
    <property type="match status" value="1"/>
</dbReference>
<dbReference type="Gene3D" id="1.10.1520.10">
    <property type="entry name" value="Ribonuclease III domain"/>
    <property type="match status" value="2"/>
</dbReference>
<dbReference type="InterPro" id="IPR000999">
    <property type="entry name" value="RNase_III_dom"/>
</dbReference>
<dbReference type="InterPro" id="IPR011545">
    <property type="entry name" value="DEAD/DEAH_box_helicase_dom"/>
</dbReference>
<dbReference type="InterPro" id="IPR038248">
    <property type="entry name" value="Dicer_dimer_sf"/>
</dbReference>
<evidence type="ECO:0000313" key="15">
    <source>
        <dbReference type="Proteomes" id="UP000030752"/>
    </source>
</evidence>
<evidence type="ECO:0000256" key="7">
    <source>
        <dbReference type="ARBA" id="ARBA00022884"/>
    </source>
</evidence>
<dbReference type="GO" id="GO:0005524">
    <property type="term" value="F:ATP binding"/>
    <property type="evidence" value="ECO:0007669"/>
    <property type="project" value="UniProtKB-KW"/>
</dbReference>
<dbReference type="PANTHER" id="PTHR14950:SF62">
    <property type="entry name" value="DICER-LIKE PROTEIN 1"/>
    <property type="match status" value="1"/>
</dbReference>
<dbReference type="SUPFAM" id="SSF52540">
    <property type="entry name" value="P-loop containing nucleoside triphosphate hydrolases"/>
    <property type="match status" value="1"/>
</dbReference>
<gene>
    <name evidence="14" type="ORF">HMPREF1541_03863</name>
</gene>
<evidence type="ECO:0000256" key="10">
    <source>
        <dbReference type="SAM" id="MobiDB-lite"/>
    </source>
</evidence>
<evidence type="ECO:0000259" key="12">
    <source>
        <dbReference type="PROSITE" id="PS51192"/>
    </source>
</evidence>
<feature type="domain" description="Helicase C-terminal" evidence="13">
    <location>
        <begin position="430"/>
        <end position="588"/>
    </location>
</feature>
<proteinExistence type="predicted"/>
<keyword evidence="8" id="KW-0051">Antiviral defense</keyword>
<dbReference type="PROSITE" id="PS50142">
    <property type="entry name" value="RNASE_3_2"/>
    <property type="match status" value="2"/>
</dbReference>
<dbReference type="eggNOG" id="KOG0701">
    <property type="taxonomic scope" value="Eukaryota"/>
</dbReference>
<comment type="function">
    <text evidence="9">Dicer-like endonuclease involved in cleaving double-stranded RNA in the RNA interference (RNAi) pathway. Produces 21 to 25 bp dsRNAs (siRNAs) which target the selective destruction of homologous RNAs leading to sequence-specific suppression of gene expression, called post-transcriptional gene silencing (PTGS). Part of a broad host defense response against viral infection and transposons.</text>
</comment>
<dbReference type="Pfam" id="PF00270">
    <property type="entry name" value="DEAD"/>
    <property type="match status" value="1"/>
</dbReference>
<keyword evidence="7" id="KW-0694">RNA-binding</keyword>
<keyword evidence="6" id="KW-0067">ATP-binding</keyword>
<dbReference type="RefSeq" id="XP_008716433.1">
    <property type="nucleotide sequence ID" value="XM_008718211.1"/>
</dbReference>
<dbReference type="OrthoDB" id="416741at2759"/>
<dbReference type="SMART" id="SM00535">
    <property type="entry name" value="RIBOc"/>
    <property type="match status" value="2"/>
</dbReference>
<dbReference type="Proteomes" id="UP000030752">
    <property type="component" value="Unassembled WGS sequence"/>
</dbReference>
<dbReference type="Pfam" id="PF00271">
    <property type="entry name" value="Helicase_C"/>
    <property type="match status" value="1"/>
</dbReference>